<protein>
    <submittedName>
        <fullName evidence="1">Uncharacterized protein</fullName>
    </submittedName>
</protein>
<accession>A0AAV4WQL7</accession>
<evidence type="ECO:0000313" key="1">
    <source>
        <dbReference type="EMBL" id="GIY84628.1"/>
    </source>
</evidence>
<dbReference type="AlphaFoldDB" id="A0AAV4WQL7"/>
<reference evidence="1 2" key="1">
    <citation type="submission" date="2021-06" db="EMBL/GenBank/DDBJ databases">
        <title>Caerostris extrusa draft genome.</title>
        <authorList>
            <person name="Kono N."/>
            <person name="Arakawa K."/>
        </authorList>
    </citation>
    <scope>NUCLEOTIDE SEQUENCE [LARGE SCALE GENOMIC DNA]</scope>
</reference>
<dbReference type="Proteomes" id="UP001054945">
    <property type="component" value="Unassembled WGS sequence"/>
</dbReference>
<proteinExistence type="predicted"/>
<keyword evidence="2" id="KW-1185">Reference proteome</keyword>
<evidence type="ECO:0000313" key="2">
    <source>
        <dbReference type="Proteomes" id="UP001054945"/>
    </source>
</evidence>
<organism evidence="1 2">
    <name type="scientific">Caerostris extrusa</name>
    <name type="common">Bark spider</name>
    <name type="synonym">Caerostris bankana</name>
    <dbReference type="NCBI Taxonomy" id="172846"/>
    <lineage>
        <taxon>Eukaryota</taxon>
        <taxon>Metazoa</taxon>
        <taxon>Ecdysozoa</taxon>
        <taxon>Arthropoda</taxon>
        <taxon>Chelicerata</taxon>
        <taxon>Arachnida</taxon>
        <taxon>Araneae</taxon>
        <taxon>Araneomorphae</taxon>
        <taxon>Entelegynae</taxon>
        <taxon>Araneoidea</taxon>
        <taxon>Araneidae</taxon>
        <taxon>Caerostris</taxon>
    </lineage>
</organism>
<name>A0AAV4WQL7_CAEEX</name>
<gene>
    <name evidence="1" type="ORF">CEXT_717221</name>
</gene>
<dbReference type="EMBL" id="BPLR01016532">
    <property type="protein sequence ID" value="GIY84628.1"/>
    <property type="molecule type" value="Genomic_DNA"/>
</dbReference>
<sequence>MSSIIQKLALARIDCYTNALSEFFLEIAFLLEESFPLLTGSLILSTPTYRSFRTSNHRNGKDRRLRGVLLISTGDSPYAPKGRTTHSTGRL</sequence>
<comment type="caution">
    <text evidence="1">The sequence shown here is derived from an EMBL/GenBank/DDBJ whole genome shotgun (WGS) entry which is preliminary data.</text>
</comment>